<feature type="compositionally biased region" description="Polar residues" evidence="1">
    <location>
        <begin position="133"/>
        <end position="142"/>
    </location>
</feature>
<evidence type="ECO:0000313" key="2">
    <source>
        <dbReference type="EMBL" id="GFY43030.1"/>
    </source>
</evidence>
<accession>A0A8X6WYF8</accession>
<feature type="region of interest" description="Disordered" evidence="1">
    <location>
        <begin position="117"/>
        <end position="149"/>
    </location>
</feature>
<protein>
    <submittedName>
        <fullName evidence="2">Uncharacterized protein</fullName>
    </submittedName>
</protein>
<name>A0A8X6WYF8_9ARAC</name>
<organism evidence="2 3">
    <name type="scientific">Trichonephila inaurata madagascariensis</name>
    <dbReference type="NCBI Taxonomy" id="2747483"/>
    <lineage>
        <taxon>Eukaryota</taxon>
        <taxon>Metazoa</taxon>
        <taxon>Ecdysozoa</taxon>
        <taxon>Arthropoda</taxon>
        <taxon>Chelicerata</taxon>
        <taxon>Arachnida</taxon>
        <taxon>Araneae</taxon>
        <taxon>Araneomorphae</taxon>
        <taxon>Entelegynae</taxon>
        <taxon>Araneoidea</taxon>
        <taxon>Nephilidae</taxon>
        <taxon>Trichonephila</taxon>
        <taxon>Trichonephila inaurata</taxon>
    </lineage>
</organism>
<evidence type="ECO:0000313" key="3">
    <source>
        <dbReference type="Proteomes" id="UP000886998"/>
    </source>
</evidence>
<sequence>MSDLIERVGPGESVRVTLRVGAKGMSLWSRVAIVHDGLGFSGVCREFPKQLTDQHKIAYGTTLKPFLVQAVKQARVLLTAPEFGPHCGSSARKSINPNVSETFRPLPAHRKKTGLLTGVDSAPDNGVHKSPDHTNGTGQVQTGDVGPPTPPGHVPCDFLCLVHWKTKREALQ</sequence>
<dbReference type="Proteomes" id="UP000886998">
    <property type="component" value="Unassembled WGS sequence"/>
</dbReference>
<keyword evidence="3" id="KW-1185">Reference proteome</keyword>
<evidence type="ECO:0000256" key="1">
    <source>
        <dbReference type="SAM" id="MobiDB-lite"/>
    </source>
</evidence>
<proteinExistence type="predicted"/>
<gene>
    <name evidence="2" type="ORF">TNIN_64371</name>
</gene>
<dbReference type="EMBL" id="BMAV01003435">
    <property type="protein sequence ID" value="GFY43030.1"/>
    <property type="molecule type" value="Genomic_DNA"/>
</dbReference>
<reference evidence="2" key="1">
    <citation type="submission" date="2020-08" db="EMBL/GenBank/DDBJ databases">
        <title>Multicomponent nature underlies the extraordinary mechanical properties of spider dragline silk.</title>
        <authorList>
            <person name="Kono N."/>
            <person name="Nakamura H."/>
            <person name="Mori M."/>
            <person name="Yoshida Y."/>
            <person name="Ohtoshi R."/>
            <person name="Malay A.D."/>
            <person name="Moran D.A.P."/>
            <person name="Tomita M."/>
            <person name="Numata K."/>
            <person name="Arakawa K."/>
        </authorList>
    </citation>
    <scope>NUCLEOTIDE SEQUENCE</scope>
</reference>
<comment type="caution">
    <text evidence="2">The sequence shown here is derived from an EMBL/GenBank/DDBJ whole genome shotgun (WGS) entry which is preliminary data.</text>
</comment>
<dbReference type="AlphaFoldDB" id="A0A8X6WYF8"/>